<evidence type="ECO:0000256" key="1">
    <source>
        <dbReference type="ARBA" id="ARBA00010574"/>
    </source>
</evidence>
<proteinExistence type="inferred from homology"/>
<dbReference type="Pfam" id="PF02410">
    <property type="entry name" value="RsfS"/>
    <property type="match status" value="1"/>
</dbReference>
<dbReference type="GO" id="GO:0017148">
    <property type="term" value="P:negative regulation of translation"/>
    <property type="evidence" value="ECO:0007669"/>
    <property type="project" value="UniProtKB-UniRule"/>
</dbReference>
<keyword evidence="2" id="KW-0963">Cytoplasm</keyword>
<comment type="similarity">
    <text evidence="1 2">Belongs to the Iojap/RsfS family.</text>
</comment>
<dbReference type="Proteomes" id="UP000199452">
    <property type="component" value="Unassembled WGS sequence"/>
</dbReference>
<dbReference type="GO" id="GO:0043023">
    <property type="term" value="F:ribosomal large subunit binding"/>
    <property type="evidence" value="ECO:0007669"/>
    <property type="project" value="TreeGrafter"/>
</dbReference>
<gene>
    <name evidence="2" type="primary">rsfS</name>
    <name evidence="3" type="ORF">SAMN05216323_103035</name>
</gene>
<dbReference type="SUPFAM" id="SSF81301">
    <property type="entry name" value="Nucleotidyltransferase"/>
    <property type="match status" value="1"/>
</dbReference>
<keyword evidence="2" id="KW-0810">Translation regulation</keyword>
<dbReference type="InterPro" id="IPR043519">
    <property type="entry name" value="NT_sf"/>
</dbReference>
<dbReference type="AlphaFoldDB" id="A0A1G6LDK0"/>
<dbReference type="PANTHER" id="PTHR21043:SF0">
    <property type="entry name" value="MITOCHONDRIAL ASSEMBLY OF RIBOSOMAL LARGE SUBUNIT PROTEIN 1"/>
    <property type="match status" value="1"/>
</dbReference>
<dbReference type="STRING" id="1640674.SAMN05216323_103035"/>
<sequence length="123" mass="14025">MMKKTVDTEGLLAAIVEGIQNKKGHGVVALDMRTLHNAVCSYYIICNADSGIQVEAIGQSIEEVVLEKCGEKVLRTDGYQNAYWVVLDYFDIMVHVFRTEARDFYRLDQLWADAKTEIYKDLD</sequence>
<name>A0A1G6LDK0_9BACT</name>
<reference evidence="3 4" key="1">
    <citation type="submission" date="2016-09" db="EMBL/GenBank/DDBJ databases">
        <authorList>
            <person name="Capua I."/>
            <person name="De Benedictis P."/>
            <person name="Joannis T."/>
            <person name="Lombin L.H."/>
            <person name="Cattoli G."/>
        </authorList>
    </citation>
    <scope>NUCLEOTIDE SEQUENCE [LARGE SCALE GENOMIC DNA]</scope>
    <source>
        <strain evidence="3 4">A7P-90m</strain>
    </source>
</reference>
<dbReference type="NCBIfam" id="TIGR00090">
    <property type="entry name" value="rsfS_iojap_ybeB"/>
    <property type="match status" value="1"/>
</dbReference>
<dbReference type="Gene3D" id="3.30.460.10">
    <property type="entry name" value="Beta Polymerase, domain 2"/>
    <property type="match status" value="1"/>
</dbReference>
<dbReference type="GO" id="GO:0090071">
    <property type="term" value="P:negative regulation of ribosome biogenesis"/>
    <property type="evidence" value="ECO:0007669"/>
    <property type="project" value="UniProtKB-UniRule"/>
</dbReference>
<dbReference type="HAMAP" id="MF_01477">
    <property type="entry name" value="Iojap_RsfS"/>
    <property type="match status" value="1"/>
</dbReference>
<keyword evidence="2" id="KW-0678">Repressor</keyword>
<comment type="subcellular location">
    <subcellularLocation>
        <location evidence="2">Cytoplasm</location>
    </subcellularLocation>
</comment>
<dbReference type="GO" id="GO:0005737">
    <property type="term" value="C:cytoplasm"/>
    <property type="evidence" value="ECO:0007669"/>
    <property type="project" value="UniProtKB-SubCell"/>
</dbReference>
<dbReference type="InterPro" id="IPR004394">
    <property type="entry name" value="Iojap/RsfS/C7orf30"/>
</dbReference>
<organism evidence="3 4">
    <name type="scientific">Williamwhitmania taraxaci</name>
    <dbReference type="NCBI Taxonomy" id="1640674"/>
    <lineage>
        <taxon>Bacteria</taxon>
        <taxon>Pseudomonadati</taxon>
        <taxon>Bacteroidota</taxon>
        <taxon>Bacteroidia</taxon>
        <taxon>Bacteroidales</taxon>
        <taxon>Williamwhitmaniaceae</taxon>
        <taxon>Williamwhitmania</taxon>
    </lineage>
</organism>
<evidence type="ECO:0000256" key="2">
    <source>
        <dbReference type="HAMAP-Rule" id="MF_01477"/>
    </source>
</evidence>
<dbReference type="GO" id="GO:0042256">
    <property type="term" value="P:cytosolic ribosome assembly"/>
    <property type="evidence" value="ECO:0007669"/>
    <property type="project" value="UniProtKB-UniRule"/>
</dbReference>
<accession>A0A1G6LDK0</accession>
<dbReference type="PANTHER" id="PTHR21043">
    <property type="entry name" value="IOJAP SUPERFAMILY ORTHOLOG"/>
    <property type="match status" value="1"/>
</dbReference>
<evidence type="ECO:0000313" key="4">
    <source>
        <dbReference type="Proteomes" id="UP000199452"/>
    </source>
</evidence>
<dbReference type="RefSeq" id="WP_244500682.1">
    <property type="nucleotide sequence ID" value="NZ_FMYP01000030.1"/>
</dbReference>
<keyword evidence="4" id="KW-1185">Reference proteome</keyword>
<protein>
    <recommendedName>
        <fullName evidence="2">Ribosomal silencing factor RsfS</fullName>
    </recommendedName>
</protein>
<dbReference type="EMBL" id="FMYP01000030">
    <property type="protein sequence ID" value="SDC41328.1"/>
    <property type="molecule type" value="Genomic_DNA"/>
</dbReference>
<comment type="subunit">
    <text evidence="2">Interacts with ribosomal protein uL14 (rplN).</text>
</comment>
<comment type="function">
    <text evidence="2">Functions as a ribosomal silencing factor. Interacts with ribosomal protein uL14 (rplN), blocking formation of intersubunit bridge B8. Prevents association of the 30S and 50S ribosomal subunits and the formation of functional ribosomes, thus repressing translation.</text>
</comment>
<evidence type="ECO:0000313" key="3">
    <source>
        <dbReference type="EMBL" id="SDC41328.1"/>
    </source>
</evidence>